<sequence>MRLLFIVSSLLTLSSAASTCDERKLKQNAIQLLEAHMDMEFGGVGAGTSDIVGFQYMKPGEALLAAQALAHEDFHQAAIQVQRILEYQKPDGLLPHLVYGPTVPSNLRWIPSNRTFHPGPAFWKNSSLTEHQEKEVVFDTSTISAPPVAADVAWEIFRLAPYDSVLGVKTTAVQFLCQIYQPLQRLQKHLFYSRRSSASSGLLTAHHPWETFSSLSPHWKGFLTTLKKAPDYEAVVSSIPEEARNRFAAGASTLFSAQDAVDNIHVSTVVEPIAYSAASGETVRFGVEDVEFNALMLRSSLGLENIGRVLADHSSVCNGFTLSKSDLLKDVIKLRAMSKGLKEALVGSNTTHGLWNTSVNFFADSSRVSLTATYSLRGFLPGYAVELDDEKKMRSMEHFLSKPSSFSFFCAQFPVVFFACSEEDLTTVAGSIDGRLAPTTWILYNYYVLRGFVRNKFPGLADYIRNKTRDMICEATVPTRPYFSWFRMSLAMEKPTPAALAAVYDSHNGAPVEVFDDAYLGSTLAAAAFLNILLPAVTPPPSPDTPPVDHRILSVIMCVELVVAFGVAMSCFLFSVYFVANRPRETRLSIGSTAHRRSSTEAARRNCSQDRSNRHRDDLEDRKRSSPNGLLSAENNSPYSDCSPRPGRVPNDLEEALLSGAGEHYGSFDEAEQPQSLSNFAWKAAKRVLASISPW</sequence>
<name>A0AAU9LHF4_9STRA</name>
<dbReference type="Gene3D" id="1.50.10.10">
    <property type="match status" value="1"/>
</dbReference>
<evidence type="ECO:0000313" key="5">
    <source>
        <dbReference type="EMBL" id="CAH0479471.1"/>
    </source>
</evidence>
<feature type="domain" description="Mannosylglycerate hydrolase MGH1-like glycoside hydrolase" evidence="4">
    <location>
        <begin position="64"/>
        <end position="470"/>
    </location>
</feature>
<dbReference type="EMBL" id="CAKKTJ010000308">
    <property type="protein sequence ID" value="CAH0479471.1"/>
    <property type="molecule type" value="Genomic_DNA"/>
</dbReference>
<evidence type="ECO:0000256" key="2">
    <source>
        <dbReference type="SAM" id="Phobius"/>
    </source>
</evidence>
<dbReference type="InterPro" id="IPR012341">
    <property type="entry name" value="6hp_glycosidase-like_sf"/>
</dbReference>
<feature type="signal peptide" evidence="3">
    <location>
        <begin position="1"/>
        <end position="16"/>
    </location>
</feature>
<accession>A0AAU9LHF4</accession>
<dbReference type="Proteomes" id="UP001160483">
    <property type="component" value="Unassembled WGS sequence"/>
</dbReference>
<proteinExistence type="predicted"/>
<organism evidence="5 6">
    <name type="scientific">Peronospora belbahrii</name>
    <dbReference type="NCBI Taxonomy" id="622444"/>
    <lineage>
        <taxon>Eukaryota</taxon>
        <taxon>Sar</taxon>
        <taxon>Stramenopiles</taxon>
        <taxon>Oomycota</taxon>
        <taxon>Peronosporomycetes</taxon>
        <taxon>Peronosporales</taxon>
        <taxon>Peronosporaceae</taxon>
        <taxon>Peronospora</taxon>
    </lineage>
</organism>
<reference evidence="5" key="1">
    <citation type="submission" date="2021-11" db="EMBL/GenBank/DDBJ databases">
        <authorList>
            <person name="Islam A."/>
            <person name="Islam S."/>
            <person name="Flora M.S."/>
            <person name="Rahman M."/>
            <person name="Ziaur R.M."/>
            <person name="Epstein J.H."/>
            <person name="Hassan M."/>
            <person name="Klassen M."/>
            <person name="Woodard K."/>
            <person name="Webb A."/>
            <person name="Webby R.J."/>
            <person name="El Zowalaty M.E."/>
        </authorList>
    </citation>
    <scope>NUCLEOTIDE SEQUENCE</scope>
    <source>
        <strain evidence="5">Pbs3</strain>
    </source>
</reference>
<gene>
    <name evidence="5" type="ORF">PBS003_LOCUS6109</name>
</gene>
<comment type="caution">
    <text evidence="5">The sequence shown here is derived from an EMBL/GenBank/DDBJ whole genome shotgun (WGS) entry which is preliminary data.</text>
</comment>
<feature type="transmembrane region" description="Helical" evidence="2">
    <location>
        <begin position="552"/>
        <end position="580"/>
    </location>
</feature>
<protein>
    <recommendedName>
        <fullName evidence="4">Mannosylglycerate hydrolase MGH1-like glycoside hydrolase domain-containing protein</fullName>
    </recommendedName>
</protein>
<dbReference type="AlphaFoldDB" id="A0AAU9LHF4"/>
<keyword evidence="2" id="KW-0812">Transmembrane</keyword>
<evidence type="ECO:0000259" key="4">
    <source>
        <dbReference type="Pfam" id="PF22422"/>
    </source>
</evidence>
<feature type="compositionally biased region" description="Polar residues" evidence="1">
    <location>
        <begin position="626"/>
        <end position="640"/>
    </location>
</feature>
<keyword evidence="2" id="KW-0472">Membrane</keyword>
<feature type="region of interest" description="Disordered" evidence="1">
    <location>
        <begin position="590"/>
        <end position="652"/>
    </location>
</feature>
<dbReference type="InterPro" id="IPR054491">
    <property type="entry name" value="MGH1-like_GH"/>
</dbReference>
<feature type="chain" id="PRO_5043639284" description="Mannosylglycerate hydrolase MGH1-like glycoside hydrolase domain-containing protein" evidence="3">
    <location>
        <begin position="17"/>
        <end position="695"/>
    </location>
</feature>
<evidence type="ECO:0000256" key="3">
    <source>
        <dbReference type="SAM" id="SignalP"/>
    </source>
</evidence>
<dbReference type="SUPFAM" id="SSF48208">
    <property type="entry name" value="Six-hairpin glycosidases"/>
    <property type="match status" value="1"/>
</dbReference>
<feature type="compositionally biased region" description="Basic and acidic residues" evidence="1">
    <location>
        <begin position="598"/>
        <end position="624"/>
    </location>
</feature>
<dbReference type="GO" id="GO:0005975">
    <property type="term" value="P:carbohydrate metabolic process"/>
    <property type="evidence" value="ECO:0007669"/>
    <property type="project" value="InterPro"/>
</dbReference>
<keyword evidence="2" id="KW-1133">Transmembrane helix</keyword>
<evidence type="ECO:0000256" key="1">
    <source>
        <dbReference type="SAM" id="MobiDB-lite"/>
    </source>
</evidence>
<dbReference type="InterPro" id="IPR008928">
    <property type="entry name" value="6-hairpin_glycosidase_sf"/>
</dbReference>
<keyword evidence="3" id="KW-0732">Signal</keyword>
<dbReference type="Pfam" id="PF22422">
    <property type="entry name" value="MGH1-like_GH"/>
    <property type="match status" value="1"/>
</dbReference>
<evidence type="ECO:0000313" key="6">
    <source>
        <dbReference type="Proteomes" id="UP001160483"/>
    </source>
</evidence>